<feature type="chain" id="PRO_5008022205" description="DUF8173 domain-containing protein" evidence="2">
    <location>
        <begin position="39"/>
        <end position="381"/>
    </location>
</feature>
<gene>
    <name evidence="4" type="ORF">ERS852381_01854</name>
</gene>
<keyword evidence="1" id="KW-0472">Membrane</keyword>
<dbReference type="InterPro" id="IPR058486">
    <property type="entry name" value="DUF8173"/>
</dbReference>
<feature type="transmembrane region" description="Helical" evidence="1">
    <location>
        <begin position="289"/>
        <end position="310"/>
    </location>
</feature>
<keyword evidence="1" id="KW-0812">Transmembrane</keyword>
<dbReference type="EMBL" id="CYYP01000022">
    <property type="protein sequence ID" value="CUO56854.1"/>
    <property type="molecule type" value="Genomic_DNA"/>
</dbReference>
<dbReference type="Proteomes" id="UP000095468">
    <property type="component" value="Unassembled WGS sequence"/>
</dbReference>
<proteinExistence type="predicted"/>
<evidence type="ECO:0000256" key="2">
    <source>
        <dbReference type="SAM" id="SignalP"/>
    </source>
</evidence>
<protein>
    <recommendedName>
        <fullName evidence="3">DUF8173 domain-containing protein</fullName>
    </recommendedName>
</protein>
<feature type="domain" description="DUF8173" evidence="3">
    <location>
        <begin position="221"/>
        <end position="363"/>
    </location>
</feature>
<evidence type="ECO:0000313" key="4">
    <source>
        <dbReference type="EMBL" id="CUO56854.1"/>
    </source>
</evidence>
<evidence type="ECO:0000256" key="1">
    <source>
        <dbReference type="SAM" id="Phobius"/>
    </source>
</evidence>
<feature type="transmembrane region" description="Helical" evidence="1">
    <location>
        <begin position="344"/>
        <end position="362"/>
    </location>
</feature>
<evidence type="ECO:0000259" key="3">
    <source>
        <dbReference type="Pfam" id="PF26514"/>
    </source>
</evidence>
<accession>A0A174G2Z0</accession>
<keyword evidence="1" id="KW-1133">Transmembrane helix</keyword>
<sequence>MPCNQFPSSQRRKAWGRITILFALIALALTALPTASFAGTDAAGNVLATDNDANPSGVDGDLYWAGQALNLDDASIGRDIIAAGESLSIRDCTVGGAVRLAARTIDIAKTTVDGSVTVVGQHVVLNSDSTANCFYAIGETVALRGSTKSAALAGDTVTIDGTVEGDVEVWADKLILGKNAHITGTVNAHVSEDPERAAGAEVGALKIDRTENEDTSTVNDVIGGIVAAALSTCFVALLLELVFPRATASAAGMLHQRPIPLWVSGLLGTIAIVPAVLLLIISIAGLSLAGALLCGVIGIALVSSAFAGCAISRMVGHNQNRYAMAAVGGVIAGALTGLPLVGDFISGVAFVFMLGYVIQIIWRNAHLRPQQPANTPGLPTA</sequence>
<feature type="transmembrane region" description="Helical" evidence="1">
    <location>
        <begin position="322"/>
        <end position="338"/>
    </location>
</feature>
<feature type="transmembrane region" description="Helical" evidence="1">
    <location>
        <begin position="259"/>
        <end position="283"/>
    </location>
</feature>
<keyword evidence="2" id="KW-0732">Signal</keyword>
<evidence type="ECO:0000313" key="5">
    <source>
        <dbReference type="Proteomes" id="UP000095468"/>
    </source>
</evidence>
<dbReference type="RefSeq" id="WP_055287534.1">
    <property type="nucleotide sequence ID" value="NZ_CYYP01000022.1"/>
</dbReference>
<feature type="transmembrane region" description="Helical" evidence="1">
    <location>
        <begin position="221"/>
        <end position="239"/>
    </location>
</feature>
<feature type="signal peptide" evidence="2">
    <location>
        <begin position="1"/>
        <end position="38"/>
    </location>
</feature>
<reference evidence="4 5" key="1">
    <citation type="submission" date="2015-09" db="EMBL/GenBank/DDBJ databases">
        <authorList>
            <consortium name="Pathogen Informatics"/>
        </authorList>
    </citation>
    <scope>NUCLEOTIDE SEQUENCE [LARGE SCALE GENOMIC DNA]</scope>
    <source>
        <strain evidence="4 5">2789STDY5608823</strain>
    </source>
</reference>
<name>A0A174G2Z0_9ACTN</name>
<organism evidence="4 5">
    <name type="scientific">Collinsella aerofaciens</name>
    <dbReference type="NCBI Taxonomy" id="74426"/>
    <lineage>
        <taxon>Bacteria</taxon>
        <taxon>Bacillati</taxon>
        <taxon>Actinomycetota</taxon>
        <taxon>Coriobacteriia</taxon>
        <taxon>Coriobacteriales</taxon>
        <taxon>Coriobacteriaceae</taxon>
        <taxon>Collinsella</taxon>
    </lineage>
</organism>
<dbReference type="AlphaFoldDB" id="A0A174G2Z0"/>
<dbReference type="Pfam" id="PF26514">
    <property type="entry name" value="DUF8173"/>
    <property type="match status" value="1"/>
</dbReference>